<protein>
    <recommendedName>
        <fullName evidence="4">SHSP domain-containing protein</fullName>
    </recommendedName>
</protein>
<evidence type="ECO:0000256" key="3">
    <source>
        <dbReference type="SAM" id="SignalP"/>
    </source>
</evidence>
<dbReference type="AlphaFoldDB" id="A0A0R0AC31"/>
<organism evidence="5 6">
    <name type="scientific">Stenotrophomonas panacihumi</name>
    <dbReference type="NCBI Taxonomy" id="676599"/>
    <lineage>
        <taxon>Bacteria</taxon>
        <taxon>Pseudomonadati</taxon>
        <taxon>Pseudomonadota</taxon>
        <taxon>Gammaproteobacteria</taxon>
        <taxon>Lysobacterales</taxon>
        <taxon>Lysobacteraceae</taxon>
        <taxon>Stenotrophomonas</taxon>
    </lineage>
</organism>
<feature type="domain" description="SHSP" evidence="4">
    <location>
        <begin position="32"/>
        <end position="145"/>
    </location>
</feature>
<dbReference type="InterPro" id="IPR002068">
    <property type="entry name" value="A-crystallin/Hsp20_dom"/>
</dbReference>
<evidence type="ECO:0000256" key="1">
    <source>
        <dbReference type="PROSITE-ProRule" id="PRU00285"/>
    </source>
</evidence>
<dbReference type="CDD" id="cd06464">
    <property type="entry name" value="ACD_sHsps-like"/>
    <property type="match status" value="1"/>
</dbReference>
<dbReference type="RefSeq" id="WP_057646799.1">
    <property type="nucleotide sequence ID" value="NZ_LLXU01000081.1"/>
</dbReference>
<feature type="chain" id="PRO_5006390559" description="SHSP domain-containing protein" evidence="3">
    <location>
        <begin position="29"/>
        <end position="145"/>
    </location>
</feature>
<dbReference type="InterPro" id="IPR008978">
    <property type="entry name" value="HSP20-like_chaperone"/>
</dbReference>
<keyword evidence="3" id="KW-0732">Signal</keyword>
<reference evidence="5 6" key="1">
    <citation type="submission" date="2015-10" db="EMBL/GenBank/DDBJ databases">
        <title>Genome sequencing and analysis of members of genus Stenotrophomonas.</title>
        <authorList>
            <person name="Patil P.P."/>
            <person name="Midha S."/>
            <person name="Patil P.B."/>
        </authorList>
    </citation>
    <scope>NUCLEOTIDE SEQUENCE [LARGE SCALE GENOMIC DNA]</scope>
    <source>
        <strain evidence="5 6">JCM 16536</strain>
    </source>
</reference>
<dbReference type="PANTHER" id="PTHR11527">
    <property type="entry name" value="HEAT-SHOCK PROTEIN 20 FAMILY MEMBER"/>
    <property type="match status" value="1"/>
</dbReference>
<dbReference type="Gene3D" id="2.60.40.790">
    <property type="match status" value="1"/>
</dbReference>
<evidence type="ECO:0000256" key="2">
    <source>
        <dbReference type="RuleBase" id="RU003616"/>
    </source>
</evidence>
<dbReference type="OrthoDB" id="9792695at2"/>
<dbReference type="PROSITE" id="PS01031">
    <property type="entry name" value="SHSP"/>
    <property type="match status" value="1"/>
</dbReference>
<dbReference type="InterPro" id="IPR031107">
    <property type="entry name" value="Small_HSP"/>
</dbReference>
<dbReference type="STRING" id="676599.ARC20_10890"/>
<dbReference type="Pfam" id="PF00011">
    <property type="entry name" value="HSP20"/>
    <property type="match status" value="1"/>
</dbReference>
<comment type="caution">
    <text evidence="5">The sequence shown here is derived from an EMBL/GenBank/DDBJ whole genome shotgun (WGS) entry which is preliminary data.</text>
</comment>
<feature type="signal peptide" evidence="3">
    <location>
        <begin position="1"/>
        <end position="28"/>
    </location>
</feature>
<dbReference type="SUPFAM" id="SSF49764">
    <property type="entry name" value="HSP20-like chaperones"/>
    <property type="match status" value="1"/>
</dbReference>
<comment type="similarity">
    <text evidence="1 2">Belongs to the small heat shock protein (HSP20) family.</text>
</comment>
<evidence type="ECO:0000313" key="6">
    <source>
        <dbReference type="Proteomes" id="UP000051802"/>
    </source>
</evidence>
<evidence type="ECO:0000313" key="5">
    <source>
        <dbReference type="EMBL" id="KRG42367.1"/>
    </source>
</evidence>
<dbReference type="Proteomes" id="UP000051802">
    <property type="component" value="Unassembled WGS sequence"/>
</dbReference>
<evidence type="ECO:0000259" key="4">
    <source>
        <dbReference type="PROSITE" id="PS01031"/>
    </source>
</evidence>
<accession>A0A0R0AC31</accession>
<sequence>MNVVRYRRWPQAAFAAELAPLFGRTAFAAPAANAEQWQPRVDIREEPEAFVLLADLPGIDPAQIQLQMDRNVLSLKGERTGGELAEGHQRLLGERRHGAFERRFALPDTADAEGITATGRHGVLEVRIPKKAEVAPRRIVVGEAG</sequence>
<proteinExistence type="inferred from homology"/>
<gene>
    <name evidence="5" type="ORF">ARC20_10890</name>
</gene>
<keyword evidence="6" id="KW-1185">Reference proteome</keyword>
<dbReference type="EMBL" id="LLXU01000081">
    <property type="protein sequence ID" value="KRG42367.1"/>
    <property type="molecule type" value="Genomic_DNA"/>
</dbReference>
<name>A0A0R0AC31_9GAMM</name>